<evidence type="ECO:0000256" key="2">
    <source>
        <dbReference type="SAM" id="Phobius"/>
    </source>
</evidence>
<dbReference type="EMBL" id="GDJX01013155">
    <property type="protein sequence ID" value="JAT54781.1"/>
    <property type="molecule type" value="Transcribed_RNA"/>
</dbReference>
<dbReference type="GO" id="GO:0009055">
    <property type="term" value="F:electron transfer activity"/>
    <property type="evidence" value="ECO:0007669"/>
    <property type="project" value="InterPro"/>
</dbReference>
<evidence type="ECO:0000259" key="4">
    <source>
        <dbReference type="Pfam" id="PF02298"/>
    </source>
</evidence>
<keyword evidence="3" id="KW-0732">Signal</keyword>
<gene>
    <name evidence="5" type="primary">BCB_0</name>
    <name evidence="5" type="ORF">g.21731</name>
</gene>
<feature type="signal peptide" evidence="3">
    <location>
        <begin position="1"/>
        <end position="20"/>
    </location>
</feature>
<name>A0A1D1YJH1_9ARAE</name>
<reference evidence="5" key="1">
    <citation type="submission" date="2015-07" db="EMBL/GenBank/DDBJ databases">
        <title>Transcriptome Assembly of Anthurium amnicola.</title>
        <authorList>
            <person name="Suzuki J."/>
        </authorList>
    </citation>
    <scope>NUCLEOTIDE SEQUENCE</scope>
</reference>
<feature type="transmembrane region" description="Helical" evidence="2">
    <location>
        <begin position="163"/>
        <end position="186"/>
    </location>
</feature>
<keyword evidence="2" id="KW-0472">Membrane</keyword>
<evidence type="ECO:0000313" key="5">
    <source>
        <dbReference type="EMBL" id="JAT54781.1"/>
    </source>
</evidence>
<dbReference type="AlphaFoldDB" id="A0A1D1YJH1"/>
<feature type="chain" id="PRO_5008900278" evidence="3">
    <location>
        <begin position="21"/>
        <end position="187"/>
    </location>
</feature>
<sequence length="187" mass="18109">MKRVIALFFALVALVAIAAAQDMTINVGDGGQKFNPPSATASVGSTITFKWLSGPHSVVQADSDSCVESTQANHFKVAAQATGTSTLKVAAGMPKMWFFCGVAQHCAVGNMKFVLTVSGGAGNGTSTNGTTGGTTGGSGSGSSGSGSSGSGSSGSSSSGSSGYGSGAATFGATFGALFTALVASLLL</sequence>
<accession>A0A1D1YJH1</accession>
<evidence type="ECO:0000256" key="1">
    <source>
        <dbReference type="SAM" id="MobiDB-lite"/>
    </source>
</evidence>
<keyword evidence="2" id="KW-0812">Transmembrane</keyword>
<feature type="region of interest" description="Disordered" evidence="1">
    <location>
        <begin position="124"/>
        <end position="161"/>
    </location>
</feature>
<proteinExistence type="predicted"/>
<dbReference type="Pfam" id="PF02298">
    <property type="entry name" value="Cu_bind_like"/>
    <property type="match status" value="1"/>
</dbReference>
<dbReference type="InterPro" id="IPR008972">
    <property type="entry name" value="Cupredoxin"/>
</dbReference>
<dbReference type="InterPro" id="IPR003245">
    <property type="entry name" value="Phytocyanin_dom"/>
</dbReference>
<dbReference type="SUPFAM" id="SSF49503">
    <property type="entry name" value="Cupredoxins"/>
    <property type="match status" value="1"/>
</dbReference>
<feature type="domain" description="Phytocyanin" evidence="4">
    <location>
        <begin position="40"/>
        <end position="109"/>
    </location>
</feature>
<dbReference type="Gene3D" id="2.60.40.420">
    <property type="entry name" value="Cupredoxins - blue copper proteins"/>
    <property type="match status" value="1"/>
</dbReference>
<organism evidence="5">
    <name type="scientific">Anthurium amnicola</name>
    <dbReference type="NCBI Taxonomy" id="1678845"/>
    <lineage>
        <taxon>Eukaryota</taxon>
        <taxon>Viridiplantae</taxon>
        <taxon>Streptophyta</taxon>
        <taxon>Embryophyta</taxon>
        <taxon>Tracheophyta</taxon>
        <taxon>Spermatophyta</taxon>
        <taxon>Magnoliopsida</taxon>
        <taxon>Liliopsida</taxon>
        <taxon>Araceae</taxon>
        <taxon>Pothoideae</taxon>
        <taxon>Potheae</taxon>
        <taxon>Anthurium</taxon>
    </lineage>
</organism>
<feature type="compositionally biased region" description="Gly residues" evidence="1">
    <location>
        <begin position="130"/>
        <end position="152"/>
    </location>
</feature>
<evidence type="ECO:0000256" key="3">
    <source>
        <dbReference type="SAM" id="SignalP"/>
    </source>
</evidence>
<keyword evidence="2" id="KW-1133">Transmembrane helix</keyword>
<protein>
    <submittedName>
        <fullName evidence="5">Blue copper protein</fullName>
    </submittedName>
</protein>